<feature type="domain" description="HTH cro/C1-type" evidence="4">
    <location>
        <begin position="39"/>
        <end position="71"/>
    </location>
</feature>
<evidence type="ECO:0000256" key="2">
    <source>
        <dbReference type="ARBA" id="ARBA00023125"/>
    </source>
</evidence>
<dbReference type="PANTHER" id="PTHR40661:SF1">
    <property type="entry name" value="HTH CRO_C1-TYPE DOMAIN-CONTAINING PROTEIN"/>
    <property type="match status" value="1"/>
</dbReference>
<dbReference type="Pfam" id="PF00717">
    <property type="entry name" value="Peptidase_S24"/>
    <property type="match status" value="1"/>
</dbReference>
<dbReference type="CDD" id="cd00093">
    <property type="entry name" value="HTH_XRE"/>
    <property type="match status" value="1"/>
</dbReference>
<dbReference type="RefSeq" id="WP_216972370.1">
    <property type="nucleotide sequence ID" value="NZ_CP117296.1"/>
</dbReference>
<keyword evidence="3" id="KW-0804">Transcription</keyword>
<gene>
    <name evidence="5" type="ORF">KSL82_07345</name>
</gene>
<dbReference type="EMBL" id="JAHPJJ010000017">
    <property type="protein sequence ID" value="MBU9695703.1"/>
    <property type="molecule type" value="Genomic_DNA"/>
</dbReference>
<sequence>MENTADRLKQLMSERNLKQVDILNMSKPFQKSLDISMGKSTLSQYVSGKQSPDQPRLYLLAKTLNVSEPWLMGFDVDRSRKLEEALKQSDVNSTKLIEIYNQLNSERQNNVYNYASDQLNKQKNAYSSLIGENKHIVYIYGAVSAGTGEYIPQDEDKPEKAIVEGVVPDHDFAVRVNGDSMEPIFTNQQIIYVNKTDKSDVRNNQFVIAEVDGEFFVKKLRLENGDVQLISLNKKYPNITIHEYNDFAIRGVVII</sequence>
<protein>
    <submittedName>
        <fullName evidence="5">Helix-turn-helix domain-containing protein</fullName>
    </submittedName>
</protein>
<dbReference type="InterPro" id="IPR015927">
    <property type="entry name" value="Peptidase_S24_S26A/B/C"/>
</dbReference>
<dbReference type="SMART" id="SM00530">
    <property type="entry name" value="HTH_XRE"/>
    <property type="match status" value="1"/>
</dbReference>
<name>A0ABS6IWM4_9LACO</name>
<dbReference type="PROSITE" id="PS50943">
    <property type="entry name" value="HTH_CROC1"/>
    <property type="match status" value="1"/>
</dbReference>
<comment type="caution">
    <text evidence="5">The sequence shown here is derived from an EMBL/GenBank/DDBJ whole genome shotgun (WGS) entry which is preliminary data.</text>
</comment>
<keyword evidence="1" id="KW-0805">Transcription regulation</keyword>
<proteinExistence type="predicted"/>
<organism evidence="5 6">
    <name type="scientific">Limosilactobacillus portuensis</name>
    <dbReference type="NCBI Taxonomy" id="2742601"/>
    <lineage>
        <taxon>Bacteria</taxon>
        <taxon>Bacillati</taxon>
        <taxon>Bacillota</taxon>
        <taxon>Bacilli</taxon>
        <taxon>Lactobacillales</taxon>
        <taxon>Lactobacillaceae</taxon>
        <taxon>Limosilactobacillus</taxon>
    </lineage>
</organism>
<dbReference type="Proteomes" id="UP001196248">
    <property type="component" value="Unassembled WGS sequence"/>
</dbReference>
<evidence type="ECO:0000256" key="3">
    <source>
        <dbReference type="ARBA" id="ARBA00023163"/>
    </source>
</evidence>
<keyword evidence="6" id="KW-1185">Reference proteome</keyword>
<dbReference type="PANTHER" id="PTHR40661">
    <property type="match status" value="1"/>
</dbReference>
<dbReference type="Pfam" id="PF01381">
    <property type="entry name" value="HTH_3"/>
    <property type="match status" value="1"/>
</dbReference>
<keyword evidence="2" id="KW-0238">DNA-binding</keyword>
<reference evidence="5 6" key="1">
    <citation type="submission" date="2021-06" db="EMBL/GenBank/DDBJ databases">
        <title>Limosilactobacillus angelus sp. nov., isolated from the human vagina.</title>
        <authorList>
            <person name="Chen Y.-S."/>
        </authorList>
    </citation>
    <scope>NUCLEOTIDE SEQUENCE [LARGE SCALE GENOMIC DNA]</scope>
    <source>
        <strain evidence="5 6">P5L02</strain>
    </source>
</reference>
<evidence type="ECO:0000259" key="4">
    <source>
        <dbReference type="PROSITE" id="PS50943"/>
    </source>
</evidence>
<dbReference type="CDD" id="cd06529">
    <property type="entry name" value="S24_LexA-like"/>
    <property type="match status" value="1"/>
</dbReference>
<accession>A0ABS6IWM4</accession>
<evidence type="ECO:0000256" key="1">
    <source>
        <dbReference type="ARBA" id="ARBA00023015"/>
    </source>
</evidence>
<evidence type="ECO:0000313" key="6">
    <source>
        <dbReference type="Proteomes" id="UP001196248"/>
    </source>
</evidence>
<dbReference type="InterPro" id="IPR001387">
    <property type="entry name" value="Cro/C1-type_HTH"/>
</dbReference>
<dbReference type="InterPro" id="IPR039418">
    <property type="entry name" value="LexA-like"/>
</dbReference>
<evidence type="ECO:0000313" key="5">
    <source>
        <dbReference type="EMBL" id="MBU9695703.1"/>
    </source>
</evidence>